<evidence type="ECO:0000313" key="2">
    <source>
        <dbReference type="Proteomes" id="UP000324222"/>
    </source>
</evidence>
<gene>
    <name evidence="1" type="ORF">E2C01_059261</name>
</gene>
<keyword evidence="2" id="KW-1185">Reference proteome</keyword>
<evidence type="ECO:0000313" key="1">
    <source>
        <dbReference type="EMBL" id="MPC65133.1"/>
    </source>
</evidence>
<dbReference type="EMBL" id="VSRR010022960">
    <property type="protein sequence ID" value="MPC65133.1"/>
    <property type="molecule type" value="Genomic_DNA"/>
</dbReference>
<organism evidence="1 2">
    <name type="scientific">Portunus trituberculatus</name>
    <name type="common">Swimming crab</name>
    <name type="synonym">Neptunus trituberculatus</name>
    <dbReference type="NCBI Taxonomy" id="210409"/>
    <lineage>
        <taxon>Eukaryota</taxon>
        <taxon>Metazoa</taxon>
        <taxon>Ecdysozoa</taxon>
        <taxon>Arthropoda</taxon>
        <taxon>Crustacea</taxon>
        <taxon>Multicrustacea</taxon>
        <taxon>Malacostraca</taxon>
        <taxon>Eumalacostraca</taxon>
        <taxon>Eucarida</taxon>
        <taxon>Decapoda</taxon>
        <taxon>Pleocyemata</taxon>
        <taxon>Brachyura</taxon>
        <taxon>Eubrachyura</taxon>
        <taxon>Portunoidea</taxon>
        <taxon>Portunidae</taxon>
        <taxon>Portuninae</taxon>
        <taxon>Portunus</taxon>
    </lineage>
</organism>
<dbReference type="AlphaFoldDB" id="A0A5B7H4V8"/>
<proteinExistence type="predicted"/>
<name>A0A5B7H4V8_PORTR</name>
<reference evidence="1 2" key="1">
    <citation type="submission" date="2019-05" db="EMBL/GenBank/DDBJ databases">
        <title>Another draft genome of Portunus trituberculatus and its Hox gene families provides insights of decapod evolution.</title>
        <authorList>
            <person name="Jeong J.-H."/>
            <person name="Song I."/>
            <person name="Kim S."/>
            <person name="Choi T."/>
            <person name="Kim D."/>
            <person name="Ryu S."/>
            <person name="Kim W."/>
        </authorList>
    </citation>
    <scope>NUCLEOTIDE SEQUENCE [LARGE SCALE GENOMIC DNA]</scope>
    <source>
        <tissue evidence="1">Muscle</tissue>
    </source>
</reference>
<sequence length="43" mass="4655">MYKAAKLHAAGTVDVPLRFLASLGFLGHPGSARGIFYPLRVRV</sequence>
<dbReference type="Proteomes" id="UP000324222">
    <property type="component" value="Unassembled WGS sequence"/>
</dbReference>
<protein>
    <submittedName>
        <fullName evidence="1">Uncharacterized protein</fullName>
    </submittedName>
</protein>
<accession>A0A5B7H4V8</accession>
<comment type="caution">
    <text evidence="1">The sequence shown here is derived from an EMBL/GenBank/DDBJ whole genome shotgun (WGS) entry which is preliminary data.</text>
</comment>